<dbReference type="Gene3D" id="1.10.246.220">
    <property type="match status" value="1"/>
</dbReference>
<sequence>SGSSSYTALFCMATLNNQDADDYENLEGTSDEQDRSLQLHEAANPMVYKLVRVEGDGTMVPATEDDVLEVECFLNDNGSSQPSRDVHNCAFPQIMANTPPNKDFPHRDNSVEEKNIPGPLDPIDTDQTLKAKLKFFNLLLWRVKEEERLRLASGIIGHHSSYLLGKSGLQSIGNRYQQSPNDVSNLQSSDSPDAKVTPFLSFDWVEEGALESKNSKYPSTSMKADVKNESRLLLNQATVVPKPNPDFIRSEISLDNLTIRELHEAFKATFGRETSVKDKQWLKRRIAMALEDKVSGIKKQEEISARLEISVAAECPLPSSLIVQASRSKLTADVLKDIGAQKQPDGKSFSLMPFVDIVGKTEGGLFNDEAQDGEEMGAKRVRKPTRRYIEESSEVESRGNSGMIVHTPGDSDDDYSPPTSRLRSSYSYGFWGTEFVSRHEPLGGSGIEVPFVSRVRRGRPRKNFNALLKYNSSGRAAKLVKKALGVRSIWCDGESVEIRQKAGVVTESNQVQIVHETLENEEPLLLQDATDKPYASQYLNSHLLDEEYVPTVPTAKGGVRRKHHRPWTLRDVMKLVEGVSRCGVGKWADIKKVAFSSSVYRTSVDLKDKWRNLLRASNSQLQTNKE</sequence>
<keyword evidence="5" id="KW-1185">Reference proteome</keyword>
<feature type="non-terminal residue" evidence="4">
    <location>
        <position position="1"/>
    </location>
</feature>
<comment type="caution">
    <text evidence="4">The sequence shown here is derived from an EMBL/GenBank/DDBJ whole genome shotgun (WGS) entry which is preliminary data.</text>
</comment>
<dbReference type="Pfam" id="PF00249">
    <property type="entry name" value="Myb_DNA-binding"/>
    <property type="match status" value="1"/>
</dbReference>
<organism evidence="4 5">
    <name type="scientific">Taxus chinensis</name>
    <name type="common">Chinese yew</name>
    <name type="synonym">Taxus wallichiana var. chinensis</name>
    <dbReference type="NCBI Taxonomy" id="29808"/>
    <lineage>
        <taxon>Eukaryota</taxon>
        <taxon>Viridiplantae</taxon>
        <taxon>Streptophyta</taxon>
        <taxon>Embryophyta</taxon>
        <taxon>Tracheophyta</taxon>
        <taxon>Spermatophyta</taxon>
        <taxon>Pinopsida</taxon>
        <taxon>Pinidae</taxon>
        <taxon>Conifers II</taxon>
        <taxon>Cupressales</taxon>
        <taxon>Taxaceae</taxon>
        <taxon>Taxus</taxon>
    </lineage>
</organism>
<gene>
    <name evidence="4" type="ORF">KI387_036553</name>
</gene>
<name>A0AA38FPZ3_TAXCH</name>
<dbReference type="AlphaFoldDB" id="A0AA38FPZ3"/>
<dbReference type="SUPFAM" id="SSF46689">
    <property type="entry name" value="Homeodomain-like"/>
    <property type="match status" value="1"/>
</dbReference>
<evidence type="ECO:0000259" key="3">
    <source>
        <dbReference type="PROSITE" id="PS51294"/>
    </source>
</evidence>
<evidence type="ECO:0000313" key="5">
    <source>
        <dbReference type="Proteomes" id="UP000824469"/>
    </source>
</evidence>
<dbReference type="PANTHER" id="PTHR47122:SF8">
    <property type="entry name" value="MYB-LIKE DOMAIN-CONTAINING PROTEIN"/>
    <property type="match status" value="1"/>
</dbReference>
<reference evidence="4 5" key="1">
    <citation type="journal article" date="2021" name="Nat. Plants">
        <title>The Taxus genome provides insights into paclitaxel biosynthesis.</title>
        <authorList>
            <person name="Xiong X."/>
            <person name="Gou J."/>
            <person name="Liao Q."/>
            <person name="Li Y."/>
            <person name="Zhou Q."/>
            <person name="Bi G."/>
            <person name="Li C."/>
            <person name="Du R."/>
            <person name="Wang X."/>
            <person name="Sun T."/>
            <person name="Guo L."/>
            <person name="Liang H."/>
            <person name="Lu P."/>
            <person name="Wu Y."/>
            <person name="Zhang Z."/>
            <person name="Ro D.K."/>
            <person name="Shang Y."/>
            <person name="Huang S."/>
            <person name="Yan J."/>
        </authorList>
    </citation>
    <scope>NUCLEOTIDE SEQUENCE [LARGE SCALE GENOMIC DNA]</scope>
    <source>
        <strain evidence="4">Ta-2019</strain>
    </source>
</reference>
<dbReference type="InterPro" id="IPR017930">
    <property type="entry name" value="Myb_dom"/>
</dbReference>
<feature type="region of interest" description="Disordered" evidence="1">
    <location>
        <begin position="388"/>
        <end position="419"/>
    </location>
</feature>
<dbReference type="Proteomes" id="UP000824469">
    <property type="component" value="Unassembled WGS sequence"/>
</dbReference>
<dbReference type="PANTHER" id="PTHR47122">
    <property type="entry name" value="MYB-LIKE DNA-BINDING DOMAIN CONTAINING PROTEIN, EXPRESSED"/>
    <property type="match status" value="1"/>
</dbReference>
<dbReference type="SMART" id="SM00717">
    <property type="entry name" value="SANT"/>
    <property type="match status" value="1"/>
</dbReference>
<dbReference type="PROSITE" id="PS50090">
    <property type="entry name" value="MYB_LIKE"/>
    <property type="match status" value="1"/>
</dbReference>
<protein>
    <submittedName>
        <fullName evidence="4">Uncharacterized protein</fullName>
    </submittedName>
</protein>
<dbReference type="PROSITE" id="PS51294">
    <property type="entry name" value="HTH_MYB"/>
    <property type="match status" value="1"/>
</dbReference>
<evidence type="ECO:0000256" key="1">
    <source>
        <dbReference type="SAM" id="MobiDB-lite"/>
    </source>
</evidence>
<dbReference type="CDD" id="cd11660">
    <property type="entry name" value="SANT_TRF"/>
    <property type="match status" value="1"/>
</dbReference>
<dbReference type="InterPro" id="IPR001005">
    <property type="entry name" value="SANT/Myb"/>
</dbReference>
<feature type="domain" description="Myb-like" evidence="2">
    <location>
        <begin position="566"/>
        <end position="614"/>
    </location>
</feature>
<evidence type="ECO:0000259" key="2">
    <source>
        <dbReference type="PROSITE" id="PS50090"/>
    </source>
</evidence>
<dbReference type="InterPro" id="IPR009057">
    <property type="entry name" value="Homeodomain-like_sf"/>
</dbReference>
<dbReference type="OMA" id="MECHTNC"/>
<evidence type="ECO:0000313" key="4">
    <source>
        <dbReference type="EMBL" id="KAH9308642.1"/>
    </source>
</evidence>
<feature type="domain" description="HTH myb-type" evidence="3">
    <location>
        <begin position="561"/>
        <end position="618"/>
    </location>
</feature>
<dbReference type="EMBL" id="JAHRHJ020000007">
    <property type="protein sequence ID" value="KAH9308642.1"/>
    <property type="molecule type" value="Genomic_DNA"/>
</dbReference>
<feature type="non-terminal residue" evidence="4">
    <location>
        <position position="626"/>
    </location>
</feature>
<accession>A0AA38FPZ3</accession>
<proteinExistence type="predicted"/>